<dbReference type="AlphaFoldDB" id="A0A7G9B5Y0"/>
<dbReference type="InterPro" id="IPR001279">
    <property type="entry name" value="Metallo-B-lactamas"/>
</dbReference>
<dbReference type="InterPro" id="IPR036866">
    <property type="entry name" value="RibonucZ/Hydroxyglut_hydro"/>
</dbReference>
<evidence type="ECO:0000313" key="3">
    <source>
        <dbReference type="Proteomes" id="UP000515960"/>
    </source>
</evidence>
<dbReference type="InterPro" id="IPR052533">
    <property type="entry name" value="WalJ/YycJ-like"/>
</dbReference>
<evidence type="ECO:0000259" key="1">
    <source>
        <dbReference type="SMART" id="SM00849"/>
    </source>
</evidence>
<dbReference type="KEGG" id="ohi:H8790_02655"/>
<dbReference type="Pfam" id="PF12706">
    <property type="entry name" value="Lactamase_B_2"/>
    <property type="match status" value="1"/>
</dbReference>
<name>A0A7G9B5Y0_9FIRM</name>
<dbReference type="RefSeq" id="WP_187333480.1">
    <property type="nucleotide sequence ID" value="NZ_CP060490.1"/>
</dbReference>
<protein>
    <submittedName>
        <fullName evidence="2">MBL fold metallo-hydrolase</fullName>
    </submittedName>
</protein>
<dbReference type="PANTHER" id="PTHR47619:SF1">
    <property type="entry name" value="EXODEOXYRIBONUCLEASE WALJ"/>
    <property type="match status" value="1"/>
</dbReference>
<dbReference type="Proteomes" id="UP000515960">
    <property type="component" value="Chromosome"/>
</dbReference>
<dbReference type="GO" id="GO:0016787">
    <property type="term" value="F:hydrolase activity"/>
    <property type="evidence" value="ECO:0007669"/>
    <property type="project" value="UniProtKB-KW"/>
</dbReference>
<keyword evidence="3" id="KW-1185">Reference proteome</keyword>
<proteinExistence type="predicted"/>
<dbReference type="Gene3D" id="3.60.15.10">
    <property type="entry name" value="Ribonuclease Z/Hydroxyacylglutathione hydrolase-like"/>
    <property type="match status" value="1"/>
</dbReference>
<gene>
    <name evidence="2" type="ORF">H8790_02655</name>
</gene>
<dbReference type="EMBL" id="CP060490">
    <property type="protein sequence ID" value="QNL44961.1"/>
    <property type="molecule type" value="Genomic_DNA"/>
</dbReference>
<evidence type="ECO:0000313" key="2">
    <source>
        <dbReference type="EMBL" id="QNL44961.1"/>
    </source>
</evidence>
<dbReference type="PANTHER" id="PTHR47619">
    <property type="entry name" value="METALLO-HYDROLASE YYCJ-RELATED"/>
    <property type="match status" value="1"/>
</dbReference>
<sequence>MTTVHTLSSGSSGNALVLSTENTHILLDAGISCRRIEQGLRQLGLELRDLSALLISHTHSDHISGLGTLVKRCRAPIYSSIETARGLQYRIAGVEDLLCPFSQGVPFHVGECRVTPFSTCHDAPGSTAYRIDTEEGGFGFLTDSGCIPDGAREVLPGVELLLLEANHDVDTLRSGSYPYYLKRRILGDEGHLSNEAAASFAAEAAGWGASEIVLAHLSEENNTPAMARSAVERSLAAAGFSPRLTVAPRSALSECHVVGAGCRR</sequence>
<dbReference type="SMART" id="SM00849">
    <property type="entry name" value="Lactamase_B"/>
    <property type="match status" value="1"/>
</dbReference>
<reference evidence="2 3" key="1">
    <citation type="submission" date="2020-08" db="EMBL/GenBank/DDBJ databases">
        <authorList>
            <person name="Liu C."/>
            <person name="Sun Q."/>
        </authorList>
    </citation>
    <scope>NUCLEOTIDE SEQUENCE [LARGE SCALE GENOMIC DNA]</scope>
    <source>
        <strain evidence="2 3">NSJ-62</strain>
    </source>
</reference>
<dbReference type="SUPFAM" id="SSF56281">
    <property type="entry name" value="Metallo-hydrolase/oxidoreductase"/>
    <property type="match status" value="1"/>
</dbReference>
<organism evidence="2 3">
    <name type="scientific">Oscillibacter hominis</name>
    <dbReference type="NCBI Taxonomy" id="2763056"/>
    <lineage>
        <taxon>Bacteria</taxon>
        <taxon>Bacillati</taxon>
        <taxon>Bacillota</taxon>
        <taxon>Clostridia</taxon>
        <taxon>Eubacteriales</taxon>
        <taxon>Oscillospiraceae</taxon>
        <taxon>Oscillibacter</taxon>
    </lineage>
</organism>
<keyword evidence="2" id="KW-0378">Hydrolase</keyword>
<feature type="domain" description="Metallo-beta-lactamase" evidence="1">
    <location>
        <begin position="12"/>
        <end position="191"/>
    </location>
</feature>
<accession>A0A7G9B5Y0</accession>